<feature type="domain" description="HTH gntR-type" evidence="4">
    <location>
        <begin position="161"/>
        <end position="228"/>
    </location>
</feature>
<dbReference type="Pfam" id="PF13565">
    <property type="entry name" value="HTH_32"/>
    <property type="match status" value="1"/>
</dbReference>
<dbReference type="InterPro" id="IPR036388">
    <property type="entry name" value="WH-like_DNA-bd_sf"/>
</dbReference>
<dbReference type="Proteomes" id="UP000578449">
    <property type="component" value="Unassembled WGS sequence"/>
</dbReference>
<dbReference type="Pfam" id="PF07729">
    <property type="entry name" value="FCD"/>
    <property type="match status" value="1"/>
</dbReference>
<dbReference type="InterPro" id="IPR000524">
    <property type="entry name" value="Tscrpt_reg_HTH_GntR"/>
</dbReference>
<evidence type="ECO:0000313" key="5">
    <source>
        <dbReference type="EMBL" id="MBB5131295.1"/>
    </source>
</evidence>
<evidence type="ECO:0000313" key="6">
    <source>
        <dbReference type="Proteomes" id="UP000578449"/>
    </source>
</evidence>
<dbReference type="Gene3D" id="1.20.120.530">
    <property type="entry name" value="GntR ligand-binding domain-like"/>
    <property type="match status" value="1"/>
</dbReference>
<keyword evidence="6" id="KW-1185">Reference proteome</keyword>
<comment type="caution">
    <text evidence="5">The sequence shown here is derived from an EMBL/GenBank/DDBJ whole genome shotgun (WGS) entry which is preliminary data.</text>
</comment>
<reference evidence="5 6" key="1">
    <citation type="submission" date="2020-08" db="EMBL/GenBank/DDBJ databases">
        <title>Genomic Encyclopedia of Type Strains, Phase IV (KMG-IV): sequencing the most valuable type-strain genomes for metagenomic binning, comparative biology and taxonomic classification.</title>
        <authorList>
            <person name="Goeker M."/>
        </authorList>
    </citation>
    <scope>NUCLEOTIDE SEQUENCE [LARGE SCALE GENOMIC DNA]</scope>
    <source>
        <strain evidence="5 6">DSM 45615</strain>
    </source>
</reference>
<dbReference type="GO" id="GO:0003700">
    <property type="term" value="F:DNA-binding transcription factor activity"/>
    <property type="evidence" value="ECO:0007669"/>
    <property type="project" value="InterPro"/>
</dbReference>
<dbReference type="SMART" id="SM00895">
    <property type="entry name" value="FCD"/>
    <property type="match status" value="1"/>
</dbReference>
<dbReference type="InterPro" id="IPR036390">
    <property type="entry name" value="WH_DNA-bd_sf"/>
</dbReference>
<protein>
    <submittedName>
        <fullName evidence="5">DNA-binding GntR family transcriptional regulator</fullName>
    </submittedName>
</protein>
<dbReference type="SMART" id="SM00345">
    <property type="entry name" value="HTH_GNTR"/>
    <property type="match status" value="1"/>
</dbReference>
<dbReference type="PROSITE" id="PS50949">
    <property type="entry name" value="HTH_GNTR"/>
    <property type="match status" value="1"/>
</dbReference>
<name>A0A840P5J7_9ACTN</name>
<dbReference type="CDD" id="cd07377">
    <property type="entry name" value="WHTH_GntR"/>
    <property type="match status" value="1"/>
</dbReference>
<dbReference type="Pfam" id="PF00392">
    <property type="entry name" value="GntR"/>
    <property type="match status" value="1"/>
</dbReference>
<dbReference type="Gene3D" id="1.10.10.10">
    <property type="entry name" value="Winged helix-like DNA-binding domain superfamily/Winged helix DNA-binding domain"/>
    <property type="match status" value="1"/>
</dbReference>
<organism evidence="5 6">
    <name type="scientific">Thermocatellispora tengchongensis</name>
    <dbReference type="NCBI Taxonomy" id="1073253"/>
    <lineage>
        <taxon>Bacteria</taxon>
        <taxon>Bacillati</taxon>
        <taxon>Actinomycetota</taxon>
        <taxon>Actinomycetes</taxon>
        <taxon>Streptosporangiales</taxon>
        <taxon>Streptosporangiaceae</taxon>
        <taxon>Thermocatellispora</taxon>
    </lineage>
</organism>
<dbReference type="AlphaFoldDB" id="A0A840P5J7"/>
<dbReference type="SUPFAM" id="SSF46689">
    <property type="entry name" value="Homeodomain-like"/>
    <property type="match status" value="1"/>
</dbReference>
<dbReference type="PANTHER" id="PTHR43537:SF45">
    <property type="entry name" value="GNTR FAMILY REGULATORY PROTEIN"/>
    <property type="match status" value="1"/>
</dbReference>
<dbReference type="InterPro" id="IPR011711">
    <property type="entry name" value="GntR_C"/>
</dbReference>
<dbReference type="InterPro" id="IPR008920">
    <property type="entry name" value="TF_FadR/GntR_C"/>
</dbReference>
<keyword evidence="1" id="KW-0805">Transcription regulation</keyword>
<evidence type="ECO:0000256" key="3">
    <source>
        <dbReference type="ARBA" id="ARBA00023163"/>
    </source>
</evidence>
<keyword evidence="2 5" id="KW-0238">DNA-binding</keyword>
<proteinExistence type="predicted"/>
<gene>
    <name evidence="5" type="ORF">HNP84_001001</name>
</gene>
<accession>A0A840P5J7</accession>
<dbReference type="SUPFAM" id="SSF46785">
    <property type="entry name" value="Winged helix' DNA-binding domain"/>
    <property type="match status" value="1"/>
</dbReference>
<sequence length="399" mass="43460">MTTQAPRGALALSDEERSTLLSWATQAGGALAVRSRIVLAFADGLSGKEVAAQVKVSPATAGKWRDRFVEQGLDGLTDAPRPGRPRSVDREEAERLITAAIEEARRGGGAMPSTRSLARALGLSQSTVSRIWQERRKDDGGEPGPVAALPPEAPPEILTRELLSDRVYTLLRRWIVSGELVAGQRLVESEIARRLGTSQAPAREAIKRLAHEGLVSYLPHRGSYVAEISAQQAREVREVRVLLEEFAARNLATRIQPRTLQLLGDDVARMRKAAEQGDIGDFREADMAFHRHVAAACGNSFLPRVWRALEPSLWGLHVVGNPLYSGDWRAMADHHAELLGALASGDPEEAARLFAAHARGAGSRTHLREAPPRRLRPVAEVRGRGGRSARIRWRPAAGA</sequence>
<evidence type="ECO:0000256" key="1">
    <source>
        <dbReference type="ARBA" id="ARBA00023015"/>
    </source>
</evidence>
<keyword evidence="3" id="KW-0804">Transcription</keyword>
<evidence type="ECO:0000256" key="2">
    <source>
        <dbReference type="ARBA" id="ARBA00023125"/>
    </source>
</evidence>
<dbReference type="RefSeq" id="WP_221335865.1">
    <property type="nucleotide sequence ID" value="NZ_BAABIX010000023.1"/>
</dbReference>
<dbReference type="EMBL" id="JACHGN010000002">
    <property type="protein sequence ID" value="MBB5131295.1"/>
    <property type="molecule type" value="Genomic_DNA"/>
</dbReference>
<dbReference type="PANTHER" id="PTHR43537">
    <property type="entry name" value="TRANSCRIPTIONAL REGULATOR, GNTR FAMILY"/>
    <property type="match status" value="1"/>
</dbReference>
<evidence type="ECO:0000259" key="4">
    <source>
        <dbReference type="PROSITE" id="PS50949"/>
    </source>
</evidence>
<dbReference type="GO" id="GO:0003677">
    <property type="term" value="F:DNA binding"/>
    <property type="evidence" value="ECO:0007669"/>
    <property type="project" value="UniProtKB-KW"/>
</dbReference>
<dbReference type="InterPro" id="IPR009057">
    <property type="entry name" value="Homeodomain-like_sf"/>
</dbReference>
<dbReference type="SUPFAM" id="SSF48008">
    <property type="entry name" value="GntR ligand-binding domain-like"/>
    <property type="match status" value="1"/>
</dbReference>